<dbReference type="PROSITE" id="PS51374">
    <property type="entry name" value="NDPK_LIKE"/>
    <property type="match status" value="2"/>
</dbReference>
<evidence type="ECO:0000256" key="4">
    <source>
        <dbReference type="ARBA" id="ARBA00023273"/>
    </source>
</evidence>
<dbReference type="FunCoup" id="A0A6I8TJZ9">
    <property type="interactions" value="579"/>
</dbReference>
<dbReference type="Proteomes" id="UP000008820">
    <property type="component" value="Chromosome 2"/>
</dbReference>
<dbReference type="InterPro" id="IPR037993">
    <property type="entry name" value="NDPk7B"/>
</dbReference>
<dbReference type="SMART" id="SM00562">
    <property type="entry name" value="NDK"/>
    <property type="match status" value="1"/>
</dbReference>
<proteinExistence type="inferred from homology"/>
<comment type="subcellular location">
    <subcellularLocation>
        <location evidence="1">Cytoplasm</location>
        <location evidence="1">Cytoskeleton</location>
        <location evidence="1">Cilium axoneme</location>
    </subcellularLocation>
</comment>
<keyword evidence="2" id="KW-0963">Cytoplasm</keyword>
<dbReference type="GO" id="GO:0005813">
    <property type="term" value="C:centrosome"/>
    <property type="evidence" value="ECO:0007669"/>
    <property type="project" value="TreeGrafter"/>
</dbReference>
<dbReference type="InParanoid" id="A0A6I8TJZ9"/>
<dbReference type="CDD" id="cd04412">
    <property type="entry name" value="NDPk7B"/>
    <property type="match status" value="2"/>
</dbReference>
<dbReference type="FunFam" id="3.30.70.141:FF:000004">
    <property type="entry name" value="Nucleoside diphosphate kinase 7"/>
    <property type="match status" value="1"/>
</dbReference>
<dbReference type="InterPro" id="IPR034907">
    <property type="entry name" value="NDK-like_dom"/>
</dbReference>
<evidence type="ECO:0000256" key="1">
    <source>
        <dbReference type="ARBA" id="ARBA00004430"/>
    </source>
</evidence>
<dbReference type="PANTHER" id="PTHR43109:SF2">
    <property type="entry name" value="NUCLEOSIDE DIPHOSPHATE KINASE 7"/>
    <property type="match status" value="1"/>
</dbReference>
<dbReference type="GO" id="GO:0005879">
    <property type="term" value="C:axonemal microtubule"/>
    <property type="evidence" value="ECO:0007669"/>
    <property type="project" value="TreeGrafter"/>
</dbReference>
<comment type="similarity">
    <text evidence="5">Belongs to the NDK family.</text>
</comment>
<evidence type="ECO:0000256" key="5">
    <source>
        <dbReference type="PROSITE-ProRule" id="PRU00706"/>
    </source>
</evidence>
<name>A0A6I8TJZ9_AEDAE</name>
<dbReference type="Gene3D" id="3.30.70.141">
    <property type="entry name" value="Nucleoside diphosphate kinase-like domain"/>
    <property type="match status" value="2"/>
</dbReference>
<comment type="caution">
    <text evidence="5">Lacks conserved residue(s) required for the propagation of feature annotation.</text>
</comment>
<evidence type="ECO:0000313" key="7">
    <source>
        <dbReference type="Proteomes" id="UP000008820"/>
    </source>
</evidence>
<accession>A0A6I8TJZ9</accession>
<gene>
    <name evidence="6" type="primary">5574391</name>
</gene>
<reference evidence="6" key="2">
    <citation type="submission" date="2020-05" db="UniProtKB">
        <authorList>
            <consortium name="EnsemblMetazoa"/>
        </authorList>
    </citation>
    <scope>IDENTIFICATION</scope>
    <source>
        <strain evidence="6">LVP_AGWG</strain>
    </source>
</reference>
<protein>
    <submittedName>
        <fullName evidence="6">Uncharacterized protein</fullName>
    </submittedName>
</protein>
<keyword evidence="4" id="KW-0966">Cell projection</keyword>
<dbReference type="PANTHER" id="PTHR43109">
    <property type="entry name" value="NUCLEOSIDE DIPHOSPHATE KINASE 7"/>
    <property type="match status" value="1"/>
</dbReference>
<dbReference type="SMART" id="SM00676">
    <property type="entry name" value="DM10"/>
    <property type="match status" value="1"/>
</dbReference>
<dbReference type="OrthoDB" id="270127at2759"/>
<organism evidence="6 7">
    <name type="scientific">Aedes aegypti</name>
    <name type="common">Yellowfever mosquito</name>
    <name type="synonym">Culex aegypti</name>
    <dbReference type="NCBI Taxonomy" id="7159"/>
    <lineage>
        <taxon>Eukaryota</taxon>
        <taxon>Metazoa</taxon>
        <taxon>Ecdysozoa</taxon>
        <taxon>Arthropoda</taxon>
        <taxon>Hexapoda</taxon>
        <taxon>Insecta</taxon>
        <taxon>Pterygota</taxon>
        <taxon>Neoptera</taxon>
        <taxon>Endopterygota</taxon>
        <taxon>Diptera</taxon>
        <taxon>Nematocera</taxon>
        <taxon>Culicoidea</taxon>
        <taxon>Culicidae</taxon>
        <taxon>Culicinae</taxon>
        <taxon>Aedini</taxon>
        <taxon>Aedes</taxon>
        <taxon>Stegomyia</taxon>
    </lineage>
</organism>
<dbReference type="InterPro" id="IPR006602">
    <property type="entry name" value="DM10_dom"/>
</dbReference>
<dbReference type="SUPFAM" id="SSF54919">
    <property type="entry name" value="Nucleoside diphosphate kinase, NDK"/>
    <property type="match status" value="2"/>
</dbReference>
<keyword evidence="3" id="KW-0206">Cytoskeleton</keyword>
<sequence length="379" mass="43260">MISKAASNYMAFIGEWFKNEAKTIQQLMVYFYPSEKAIELYETKTKKVFLHKTRIEEISQSDFFIGAKLLIFGKQIVIVDYGDYNTKMKYGSEQRTFVMIFSEALQHLGEILQAINKTGLHIRQLKMLKSDDNYSWILKNFRSENSELCYFIDNIPSNSFVAMELTGENSYTRFKALCGHANTADEANVSAPACLRALYGSGVYCPSSASASDMESKFVFSNNDVRLCLKASVLFKNSTLCIIKPHAVRQGLTGEIVSQILQKGFIISAMKMLRIERPNCEEFLDVYKGVIPEFESMVMQMISGDLIALEITNKFENDCRTQQSFRDFCGPSCPEIARITRPHTLRAQFGQNKILNAIYCTDLEEDTNLELEYIFKFLP</sequence>
<dbReference type="AlphaFoldDB" id="A0A6I8TJZ9"/>
<dbReference type="InterPro" id="IPR036850">
    <property type="entry name" value="NDK-like_dom_sf"/>
</dbReference>
<evidence type="ECO:0000256" key="2">
    <source>
        <dbReference type="ARBA" id="ARBA00022490"/>
    </source>
</evidence>
<dbReference type="PROSITE" id="PS51336">
    <property type="entry name" value="DM10"/>
    <property type="match status" value="1"/>
</dbReference>
<keyword evidence="7" id="KW-1185">Reference proteome</keyword>
<dbReference type="Pfam" id="PF00334">
    <property type="entry name" value="NDK"/>
    <property type="match status" value="2"/>
</dbReference>
<dbReference type="EnsemblMetazoa" id="AAEL011098-RB">
    <property type="protein sequence ID" value="AAEL011098-PB"/>
    <property type="gene ID" value="AAEL011098"/>
</dbReference>
<evidence type="ECO:0000313" key="6">
    <source>
        <dbReference type="EnsemblMetazoa" id="AAEL011098-PB"/>
    </source>
</evidence>
<evidence type="ECO:0000256" key="3">
    <source>
        <dbReference type="ARBA" id="ARBA00023212"/>
    </source>
</evidence>
<reference evidence="6 7" key="1">
    <citation type="submission" date="2017-06" db="EMBL/GenBank/DDBJ databases">
        <title>Aedes aegypti genome working group (AGWG) sequencing and assembly.</title>
        <authorList>
            <consortium name="Aedes aegypti Genome Working Group (AGWG)"/>
            <person name="Matthews B.J."/>
        </authorList>
    </citation>
    <scope>NUCLEOTIDE SEQUENCE [LARGE SCALE GENOMIC DNA]</scope>
    <source>
        <strain evidence="6 7">LVP_AGWG</strain>
    </source>
</reference>